<comment type="subcellular location">
    <subcellularLocation>
        <location evidence="1">Cell envelope</location>
    </subcellularLocation>
</comment>
<dbReference type="SUPFAM" id="SSF53822">
    <property type="entry name" value="Periplasmic binding protein-like I"/>
    <property type="match status" value="1"/>
</dbReference>
<name>A0A2A2F121_9GAMM</name>
<evidence type="ECO:0000256" key="2">
    <source>
        <dbReference type="ARBA" id="ARBA00007639"/>
    </source>
</evidence>
<dbReference type="Proteomes" id="UP000217771">
    <property type="component" value="Unassembled WGS sequence"/>
</dbReference>
<gene>
    <name evidence="6" type="ORF">CK498_02765</name>
</gene>
<comment type="caution">
    <text evidence="6">The sequence shown here is derived from an EMBL/GenBank/DDBJ whole genome shotgun (WGS) entry which is preliminary data.</text>
</comment>
<comment type="similarity">
    <text evidence="2">Belongs to the bacterial solute-binding protein 2 family.</text>
</comment>
<feature type="chain" id="PRO_5012787698" evidence="4">
    <location>
        <begin position="19"/>
        <end position="362"/>
    </location>
</feature>
<dbReference type="GO" id="GO:0030246">
    <property type="term" value="F:carbohydrate binding"/>
    <property type="evidence" value="ECO:0007669"/>
    <property type="project" value="UniProtKB-ARBA"/>
</dbReference>
<organism evidence="6 7">
    <name type="scientific">Halomonas salipaludis</name>
    <dbReference type="NCBI Taxonomy" id="2032625"/>
    <lineage>
        <taxon>Bacteria</taxon>
        <taxon>Pseudomonadati</taxon>
        <taxon>Pseudomonadota</taxon>
        <taxon>Gammaproteobacteria</taxon>
        <taxon>Oceanospirillales</taxon>
        <taxon>Halomonadaceae</taxon>
        <taxon>Halomonas</taxon>
    </lineage>
</organism>
<dbReference type="GO" id="GO:0055085">
    <property type="term" value="P:transmembrane transport"/>
    <property type="evidence" value="ECO:0007669"/>
    <property type="project" value="UniProtKB-ARBA"/>
</dbReference>
<evidence type="ECO:0000259" key="5">
    <source>
        <dbReference type="Pfam" id="PF13407"/>
    </source>
</evidence>
<dbReference type="Gene3D" id="3.40.50.2300">
    <property type="match status" value="2"/>
</dbReference>
<dbReference type="InterPro" id="IPR028082">
    <property type="entry name" value="Peripla_BP_I"/>
</dbReference>
<evidence type="ECO:0000256" key="1">
    <source>
        <dbReference type="ARBA" id="ARBA00004196"/>
    </source>
</evidence>
<dbReference type="EMBL" id="NSKB01000001">
    <property type="protein sequence ID" value="PAU79311.1"/>
    <property type="molecule type" value="Genomic_DNA"/>
</dbReference>
<dbReference type="Pfam" id="PF13407">
    <property type="entry name" value="Peripla_BP_4"/>
    <property type="match status" value="1"/>
</dbReference>
<proteinExistence type="inferred from homology"/>
<keyword evidence="3 4" id="KW-0732">Signal</keyword>
<dbReference type="CDD" id="cd06324">
    <property type="entry name" value="PBP1_ABC_sugar_binding-like"/>
    <property type="match status" value="1"/>
</dbReference>
<dbReference type="PANTHER" id="PTHR46847">
    <property type="entry name" value="D-ALLOSE-BINDING PERIPLASMIC PROTEIN-RELATED"/>
    <property type="match status" value="1"/>
</dbReference>
<evidence type="ECO:0000313" key="7">
    <source>
        <dbReference type="Proteomes" id="UP000217771"/>
    </source>
</evidence>
<dbReference type="GO" id="GO:0030313">
    <property type="term" value="C:cell envelope"/>
    <property type="evidence" value="ECO:0007669"/>
    <property type="project" value="UniProtKB-SubCell"/>
</dbReference>
<dbReference type="InterPro" id="IPR025997">
    <property type="entry name" value="SBP_2_dom"/>
</dbReference>
<feature type="domain" description="Periplasmic binding protein" evidence="5">
    <location>
        <begin position="24"/>
        <end position="297"/>
    </location>
</feature>
<dbReference type="RefSeq" id="WP_095619321.1">
    <property type="nucleotide sequence ID" value="NZ_NSKB01000001.1"/>
</dbReference>
<dbReference type="AlphaFoldDB" id="A0A2A2F121"/>
<accession>A0A2A2F121</accession>
<reference evidence="6 7" key="1">
    <citation type="submission" date="2017-08" db="EMBL/GenBank/DDBJ databases">
        <title>Halomonas alkalisoli sp. nov., isolated from saline alkaline soil.</title>
        <authorList>
            <person name="Wang D."/>
            <person name="Zhang G."/>
        </authorList>
    </citation>
    <scope>NUCLEOTIDE SEQUENCE [LARGE SCALE GENOMIC DNA]</scope>
    <source>
        <strain evidence="6 7">WRN001</strain>
    </source>
</reference>
<evidence type="ECO:0000256" key="3">
    <source>
        <dbReference type="ARBA" id="ARBA00022729"/>
    </source>
</evidence>
<evidence type="ECO:0000313" key="6">
    <source>
        <dbReference type="EMBL" id="PAU79311.1"/>
    </source>
</evidence>
<sequence>MRVLAICLLCLVSPVLLAAPLSVTFINPGYQGERFWDMVSSTMRAAADDLDIRLTVHYAQRDRHVMQALAAEALEGKQPPDYLVLVNEEQHAVDLLEQAEVRGVDVLFLLNGPSAEQRLHTGEPGERYRHWIGVIEPDNFAAGARMARALLEAAPTQPYPLPTLALLGDTLTPASIGRNGGMLDVFLKEPRVRLDRLLTAHWNQEEARTLTAGYLRWLERRNEAPALIWAANDPIAIGAIEALQDAGFAPGEDVLLVGLNWSPEGIQRVARGELLLTDGGHFLAGAWAMVMLRDLADNAIDIADASIRFPMEALDTHDVATFGKRLISPDWRDIDFARFRHTASGYDFSPRRALDMLMEAQP</sequence>
<feature type="signal peptide" evidence="4">
    <location>
        <begin position="1"/>
        <end position="18"/>
    </location>
</feature>
<evidence type="ECO:0000256" key="4">
    <source>
        <dbReference type="SAM" id="SignalP"/>
    </source>
</evidence>
<keyword evidence="7" id="KW-1185">Reference proteome</keyword>
<dbReference type="OrthoDB" id="245475at2"/>
<protein>
    <submittedName>
        <fullName evidence="6">Sugar ABC transporter substrate-binding protein</fullName>
    </submittedName>
</protein>
<dbReference type="PANTHER" id="PTHR46847:SF2">
    <property type="entry name" value="ABC TRANSPORTER SUGAR-BINDING PROTEIN"/>
    <property type="match status" value="1"/>
</dbReference>